<proteinExistence type="predicted"/>
<dbReference type="KEGG" id="ooe:OEOE_0399"/>
<evidence type="ECO:0000313" key="2">
    <source>
        <dbReference type="Proteomes" id="UP000000774"/>
    </source>
</evidence>
<dbReference type="EMBL" id="CP000411">
    <property type="protein sequence ID" value="ABJ56361.1"/>
    <property type="molecule type" value="Genomic_DNA"/>
</dbReference>
<accession>Q04GR1</accession>
<protein>
    <submittedName>
        <fullName evidence="1">Uncharacterized protein</fullName>
    </submittedName>
</protein>
<organism evidence="1 2">
    <name type="scientific">Oenococcus oeni (strain ATCC BAA-331 / PSU-1)</name>
    <dbReference type="NCBI Taxonomy" id="203123"/>
    <lineage>
        <taxon>Bacteria</taxon>
        <taxon>Bacillati</taxon>
        <taxon>Bacillota</taxon>
        <taxon>Bacilli</taxon>
        <taxon>Lactobacillales</taxon>
        <taxon>Lactobacillaceae</taxon>
        <taxon>Oenococcus</taxon>
    </lineage>
</organism>
<dbReference type="Proteomes" id="UP000000774">
    <property type="component" value="Chromosome"/>
</dbReference>
<evidence type="ECO:0000313" key="1">
    <source>
        <dbReference type="EMBL" id="ABJ56361.1"/>
    </source>
</evidence>
<dbReference type="HOGENOM" id="CLU_1097488_0_0_9"/>
<dbReference type="AlphaFoldDB" id="Q04GR1"/>
<keyword evidence="2" id="KW-1185">Reference proteome</keyword>
<reference evidence="1 2" key="1">
    <citation type="journal article" date="2006" name="Proc. Natl. Acad. Sci. U.S.A.">
        <title>Comparative genomics of the lactic acid bacteria.</title>
        <authorList>
            <person name="Makarova K."/>
            <person name="Slesarev A."/>
            <person name="Wolf Y."/>
            <person name="Sorokin A."/>
            <person name="Mirkin B."/>
            <person name="Koonin E."/>
            <person name="Pavlov A."/>
            <person name="Pavlova N."/>
            <person name="Karamychev V."/>
            <person name="Polouchine N."/>
            <person name="Shakhova V."/>
            <person name="Grigoriev I."/>
            <person name="Lou Y."/>
            <person name="Rohksar D."/>
            <person name="Lucas S."/>
            <person name="Huang K."/>
            <person name="Goodstein D.M."/>
            <person name="Hawkins T."/>
            <person name="Plengvidhya V."/>
            <person name="Welker D."/>
            <person name="Hughes J."/>
            <person name="Goh Y."/>
            <person name="Benson A."/>
            <person name="Baldwin K."/>
            <person name="Lee J.H."/>
            <person name="Diaz-Muniz I."/>
            <person name="Dosti B."/>
            <person name="Smeianov V."/>
            <person name="Wechter W."/>
            <person name="Barabote R."/>
            <person name="Lorca G."/>
            <person name="Altermann E."/>
            <person name="Barrangou R."/>
            <person name="Ganesan B."/>
            <person name="Xie Y."/>
            <person name="Rawsthorne H."/>
            <person name="Tamir D."/>
            <person name="Parker C."/>
            <person name="Breidt F."/>
            <person name="Broadbent J."/>
            <person name="Hutkins R."/>
            <person name="O'Sullivan D."/>
            <person name="Steele J."/>
            <person name="Unlu G."/>
            <person name="Saier M."/>
            <person name="Klaenhammer T."/>
            <person name="Richardson P."/>
            <person name="Kozyavkin S."/>
            <person name="Weimer B."/>
            <person name="Mills D."/>
        </authorList>
    </citation>
    <scope>NUCLEOTIDE SEQUENCE [LARGE SCALE GENOMIC DNA]</scope>
    <source>
        <strain evidence="2">ATCC BAA-331 / PSU-1</strain>
    </source>
</reference>
<gene>
    <name evidence="1" type="ordered locus">OEOE_0399</name>
</gene>
<name>Q04GR1_OENOB</name>
<sequence>MYRAQNGKLEAIMAYSNNPVHPHAQGFSAYVPNYSVHIYQSILKDVVTIAQRNNCDRIATLQYLPLTAFERWLLNNQFSCWRETVMPSVLLDKIQLAELSIKQGQHLLTLRQIKQSDYWWKTLIKKSHEDYVASHLVNPMIKMADSNWAANTNDALMDIPVALVTGDQILSYTYSFEDLPNVLTFSWFGGTSTANLWILQAEQIQWAIEHHFKKLSGEFDNSDPLAWSTYRHWPFESAPVLTTLGRKFTIEKN</sequence>